<dbReference type="EMBL" id="FNPR01000001">
    <property type="protein sequence ID" value="SDY21385.1"/>
    <property type="molecule type" value="Genomic_DNA"/>
</dbReference>
<protein>
    <recommendedName>
        <fullName evidence="3">Sulfotransferase family protein</fullName>
    </recommendedName>
</protein>
<dbReference type="STRING" id="576131.SAMN05444486_101788"/>
<evidence type="ECO:0000313" key="2">
    <source>
        <dbReference type="Proteomes" id="UP000199026"/>
    </source>
</evidence>
<sequence length="206" mass="23364">MQIFFKQNLAMLAVPKTGTTALEAALRGKADILFKGRRKHMSAAAFDKHCAPFLRNAYKLTPERIAVIRDPLDHLRSWYKYRTREVLLSSPKSSSGMSFDAYVRDALSNPHLPHVNVGTQFKFLSLKNGTLPLHHLFAYEQMPALLDFLEERFGRPIALKQANTSPAITTEITPETEARFRAARAEDYALYERVLKAGGHLELEYS</sequence>
<dbReference type="RefSeq" id="WP_089887993.1">
    <property type="nucleotide sequence ID" value="NZ_CALJFH010000017.1"/>
</dbReference>
<dbReference type="InterPro" id="IPR027417">
    <property type="entry name" value="P-loop_NTPase"/>
</dbReference>
<gene>
    <name evidence="1" type="ORF">SAMN05444486_101788</name>
</gene>
<evidence type="ECO:0000313" key="1">
    <source>
        <dbReference type="EMBL" id="SDY21385.1"/>
    </source>
</evidence>
<dbReference type="OrthoDB" id="7687351at2"/>
<evidence type="ECO:0008006" key="3">
    <source>
        <dbReference type="Google" id="ProtNLM"/>
    </source>
</evidence>
<organism evidence="1 2">
    <name type="scientific">Lentibacter algarum</name>
    <dbReference type="NCBI Taxonomy" id="576131"/>
    <lineage>
        <taxon>Bacteria</taxon>
        <taxon>Pseudomonadati</taxon>
        <taxon>Pseudomonadota</taxon>
        <taxon>Alphaproteobacteria</taxon>
        <taxon>Rhodobacterales</taxon>
        <taxon>Roseobacteraceae</taxon>
        <taxon>Lentibacter</taxon>
    </lineage>
</organism>
<dbReference type="SUPFAM" id="SSF52540">
    <property type="entry name" value="P-loop containing nucleoside triphosphate hydrolases"/>
    <property type="match status" value="1"/>
</dbReference>
<dbReference type="GeneID" id="78123577"/>
<reference evidence="1 2" key="1">
    <citation type="submission" date="2016-10" db="EMBL/GenBank/DDBJ databases">
        <authorList>
            <person name="de Groot N.N."/>
        </authorList>
    </citation>
    <scope>NUCLEOTIDE SEQUENCE [LARGE SCALE GENOMIC DNA]</scope>
    <source>
        <strain evidence="1 2">DSM 24677</strain>
    </source>
</reference>
<dbReference type="Gene3D" id="3.40.50.300">
    <property type="entry name" value="P-loop containing nucleotide triphosphate hydrolases"/>
    <property type="match status" value="1"/>
</dbReference>
<keyword evidence="2" id="KW-1185">Reference proteome</keyword>
<dbReference type="Proteomes" id="UP000199026">
    <property type="component" value="Unassembled WGS sequence"/>
</dbReference>
<proteinExistence type="predicted"/>
<dbReference type="AlphaFoldDB" id="A0A1H3I1U1"/>
<name>A0A1H3I1U1_9RHOB</name>
<accession>A0A1H3I1U1</accession>